<gene>
    <name evidence="3" type="ORF">A9C11_22155</name>
</gene>
<dbReference type="InterPro" id="IPR046847">
    <property type="entry name" value="Xre-like_HTH"/>
</dbReference>
<proteinExistence type="predicted"/>
<evidence type="ECO:0000259" key="1">
    <source>
        <dbReference type="Pfam" id="PF09722"/>
    </source>
</evidence>
<dbReference type="AlphaFoldDB" id="A0A1A9KG07"/>
<reference evidence="3 4" key="1">
    <citation type="submission" date="2016-05" db="EMBL/GenBank/DDBJ databases">
        <title>Genome Sequence of Pseudomonas citronellolis Strain SJTE-3, an Estrogens and Persistent Organic Pollutants degradation strain.</title>
        <authorList>
            <person name="Liang R."/>
        </authorList>
    </citation>
    <scope>NUCLEOTIDE SEQUENCE [LARGE SCALE GENOMIC DNA]</scope>
    <source>
        <strain evidence="3 4">SJTE-3</strain>
    </source>
</reference>
<feature type="domain" description="Antitoxin Xre/MbcA/ParS-like toxin-binding" evidence="1">
    <location>
        <begin position="100"/>
        <end position="149"/>
    </location>
</feature>
<dbReference type="InterPro" id="IPR024467">
    <property type="entry name" value="Xre/MbcA/ParS-like_toxin-bd"/>
</dbReference>
<evidence type="ECO:0000313" key="4">
    <source>
        <dbReference type="Proteomes" id="UP000077748"/>
    </source>
</evidence>
<dbReference type="Proteomes" id="UP000077748">
    <property type="component" value="Chromosome"/>
</dbReference>
<dbReference type="EMBL" id="CP015878">
    <property type="protein sequence ID" value="ANI16507.1"/>
    <property type="molecule type" value="Genomic_DNA"/>
</dbReference>
<dbReference type="GO" id="GO:0003677">
    <property type="term" value="F:DNA binding"/>
    <property type="evidence" value="ECO:0007669"/>
    <property type="project" value="InterPro"/>
</dbReference>
<protein>
    <submittedName>
        <fullName evidence="3">Antitoxin</fullName>
    </submittedName>
</protein>
<feature type="domain" description="Antitoxin Xre-like helix-turn-helix" evidence="2">
    <location>
        <begin position="34"/>
        <end position="94"/>
    </location>
</feature>
<dbReference type="InterPro" id="IPR011979">
    <property type="entry name" value="Antitox_Xre"/>
</dbReference>
<dbReference type="Pfam" id="PF20432">
    <property type="entry name" value="Xre-like-HTH"/>
    <property type="match status" value="1"/>
</dbReference>
<organism evidence="3 4">
    <name type="scientific">Pseudomonas citronellolis</name>
    <dbReference type="NCBI Taxonomy" id="53408"/>
    <lineage>
        <taxon>Bacteria</taxon>
        <taxon>Pseudomonadati</taxon>
        <taxon>Pseudomonadota</taxon>
        <taxon>Gammaproteobacteria</taxon>
        <taxon>Pseudomonadales</taxon>
        <taxon>Pseudomonadaceae</taxon>
        <taxon>Pseudomonas</taxon>
    </lineage>
</organism>
<name>A0A1A9KG07_9PSED</name>
<dbReference type="RefSeq" id="WP_064583874.1">
    <property type="nucleotide sequence ID" value="NZ_CP015878.1"/>
</dbReference>
<dbReference type="NCBIfam" id="TIGR02293">
    <property type="entry name" value="TAS_TIGR02293"/>
    <property type="match status" value="1"/>
</dbReference>
<accession>A0A1A9KG07</accession>
<dbReference type="Pfam" id="PF09722">
    <property type="entry name" value="Xre_MbcA_ParS_C"/>
    <property type="match status" value="1"/>
</dbReference>
<sequence length="152" mass="17151">MLAIKTEDRRRSDSPSPVFWHLVHDHASLTEVQRLQHIRHGLSWRWVESVRDTFRISGPGFVELFNISLSTYERKKKADQALDLVTSERLDRLASVAVLAEQVFEDKDAAAQWLARPNQALGGLTPLSLCDTEIGANQVRRVLHALEWGGAA</sequence>
<evidence type="ECO:0000313" key="3">
    <source>
        <dbReference type="EMBL" id="ANI16507.1"/>
    </source>
</evidence>
<evidence type="ECO:0000259" key="2">
    <source>
        <dbReference type="Pfam" id="PF20432"/>
    </source>
</evidence>